<evidence type="ECO:0000313" key="1">
    <source>
        <dbReference type="EMBL" id="SDS11327.1"/>
    </source>
</evidence>
<evidence type="ECO:0000313" key="2">
    <source>
        <dbReference type="Proteomes" id="UP000185663"/>
    </source>
</evidence>
<dbReference type="AlphaFoldDB" id="A0A1H1PJP5"/>
<proteinExistence type="predicted"/>
<gene>
    <name evidence="1" type="ORF">SAMN04489860_0824</name>
</gene>
<dbReference type="EMBL" id="LT629776">
    <property type="protein sequence ID" value="SDS11327.1"/>
    <property type="molecule type" value="Genomic_DNA"/>
</dbReference>
<name>A0A1H1PJP5_9CELL</name>
<organism evidence="1 2">
    <name type="scientific">Paraoerskovia marina</name>
    <dbReference type="NCBI Taxonomy" id="545619"/>
    <lineage>
        <taxon>Bacteria</taxon>
        <taxon>Bacillati</taxon>
        <taxon>Actinomycetota</taxon>
        <taxon>Actinomycetes</taxon>
        <taxon>Micrococcales</taxon>
        <taxon>Cellulomonadaceae</taxon>
        <taxon>Paraoerskovia</taxon>
    </lineage>
</organism>
<keyword evidence="2" id="KW-1185">Reference proteome</keyword>
<sequence length="86" mass="8568">MALAGCSADGQVSLVNDSPEVVTVELGSEPSTEIPSEGAVTLLEFGECVDGPVVVTYASGSEVAVDGPVCPGEELRVTATAATLSE</sequence>
<accession>A0A1H1PJP5</accession>
<dbReference type="Proteomes" id="UP000185663">
    <property type="component" value="Chromosome I"/>
</dbReference>
<reference evidence="1 2" key="1">
    <citation type="submission" date="2016-10" db="EMBL/GenBank/DDBJ databases">
        <authorList>
            <person name="de Groot N.N."/>
        </authorList>
    </citation>
    <scope>NUCLEOTIDE SEQUENCE [LARGE SCALE GENOMIC DNA]</scope>
    <source>
        <strain evidence="1 2">DSM 22126</strain>
    </source>
</reference>
<protein>
    <submittedName>
        <fullName evidence="1">Uncharacterized protein</fullName>
    </submittedName>
</protein>